<accession>Q6II23</accession>
<feature type="compositionally biased region" description="Acidic residues" evidence="1">
    <location>
        <begin position="85"/>
        <end position="95"/>
    </location>
</feature>
<dbReference type="PROSITE" id="PS51257">
    <property type="entry name" value="PROKAR_LIPOPROTEIN"/>
    <property type="match status" value="1"/>
</dbReference>
<feature type="region of interest" description="Disordered" evidence="1">
    <location>
        <begin position="81"/>
        <end position="105"/>
    </location>
</feature>
<feature type="transmembrane region" description="Helical" evidence="2">
    <location>
        <begin position="49"/>
        <end position="68"/>
    </location>
</feature>
<dbReference type="EMBL" id="BK003243">
    <property type="protein sequence ID" value="DAA03443.1"/>
    <property type="molecule type" value="Genomic_DNA"/>
</dbReference>
<keyword evidence="2" id="KW-1133">Transmembrane helix</keyword>
<keyword evidence="2" id="KW-0812">Transmembrane</keyword>
<gene>
    <name evidence="3" type="ORF">HDC19986</name>
</gene>
<name>Q6II23_DROME</name>
<proteinExistence type="predicted"/>
<organism evidence="3">
    <name type="scientific">Drosophila melanogaster</name>
    <name type="common">Fruit fly</name>
    <dbReference type="NCBI Taxonomy" id="7227"/>
    <lineage>
        <taxon>Eukaryota</taxon>
        <taxon>Metazoa</taxon>
        <taxon>Ecdysozoa</taxon>
        <taxon>Arthropoda</taxon>
        <taxon>Hexapoda</taxon>
        <taxon>Insecta</taxon>
        <taxon>Pterygota</taxon>
        <taxon>Neoptera</taxon>
        <taxon>Endopterygota</taxon>
        <taxon>Diptera</taxon>
        <taxon>Brachycera</taxon>
        <taxon>Muscomorpha</taxon>
        <taxon>Ephydroidea</taxon>
        <taxon>Drosophilidae</taxon>
        <taxon>Drosophila</taxon>
        <taxon>Sophophora</taxon>
    </lineage>
</organism>
<keyword evidence="2" id="KW-0472">Membrane</keyword>
<evidence type="ECO:0000256" key="1">
    <source>
        <dbReference type="SAM" id="MobiDB-lite"/>
    </source>
</evidence>
<evidence type="ECO:0000256" key="2">
    <source>
        <dbReference type="SAM" id="Phobius"/>
    </source>
</evidence>
<sequence>MERTDSANNVGLSSACKVHPSAFPAHPPPAVPLAMFVLILLQDLVLVDITLHIVINAIFASSLGLYLCRWQQAEMAMAMRRGCESDTDSDSDSDSDSYSVLSCEP</sequence>
<reference evidence="3" key="1">
    <citation type="journal article" date="2003" name="Genome Biol.">
        <title>An integrated gene annotation and transcriptional profiling approach towards the full gene content of the Drosophila genome.</title>
        <authorList>
            <person name="Hild M."/>
            <person name="Beckmann B."/>
            <person name="Haas S.A."/>
            <person name="Koch B."/>
            <person name="Solovyev V."/>
            <person name="Busold C."/>
            <person name="Fellenberg K."/>
            <person name="Boutros M."/>
            <person name="Vingron M."/>
            <person name="Sauer F."/>
            <person name="Hoheisel J.D."/>
            <person name="Paro R."/>
        </authorList>
    </citation>
    <scope>NUCLEOTIDE SEQUENCE</scope>
</reference>
<protein>
    <submittedName>
        <fullName evidence="3">HDC19986</fullName>
    </submittedName>
</protein>
<evidence type="ECO:0000313" key="3">
    <source>
        <dbReference type="EMBL" id="DAA03443.1"/>
    </source>
</evidence>
<dbReference type="AlphaFoldDB" id="Q6II23"/>